<keyword evidence="1" id="KW-0812">Transmembrane</keyword>
<proteinExistence type="predicted"/>
<evidence type="ECO:0008006" key="4">
    <source>
        <dbReference type="Google" id="ProtNLM"/>
    </source>
</evidence>
<protein>
    <recommendedName>
        <fullName evidence="4">Succinate dehydrogenase subunit 3</fullName>
    </recommendedName>
</protein>
<evidence type="ECO:0000256" key="1">
    <source>
        <dbReference type="SAM" id="Phobius"/>
    </source>
</evidence>
<accession>A0ABP0FC21</accession>
<evidence type="ECO:0000313" key="2">
    <source>
        <dbReference type="EMBL" id="CAK8677246.1"/>
    </source>
</evidence>
<gene>
    <name evidence="2" type="ORF">CVLEPA_LOCUS6646</name>
</gene>
<dbReference type="Proteomes" id="UP001642483">
    <property type="component" value="Unassembled WGS sequence"/>
</dbReference>
<keyword evidence="1" id="KW-1133">Transmembrane helix</keyword>
<organism evidence="2 3">
    <name type="scientific">Clavelina lepadiformis</name>
    <name type="common">Light-bulb sea squirt</name>
    <name type="synonym">Ascidia lepadiformis</name>
    <dbReference type="NCBI Taxonomy" id="159417"/>
    <lineage>
        <taxon>Eukaryota</taxon>
        <taxon>Metazoa</taxon>
        <taxon>Chordata</taxon>
        <taxon>Tunicata</taxon>
        <taxon>Ascidiacea</taxon>
        <taxon>Aplousobranchia</taxon>
        <taxon>Clavelinidae</taxon>
        <taxon>Clavelina</taxon>
    </lineage>
</organism>
<comment type="caution">
    <text evidence="2">The sequence shown here is derived from an EMBL/GenBank/DDBJ whole genome shotgun (WGS) entry which is preliminary data.</text>
</comment>
<name>A0ABP0FC21_CLALP</name>
<sequence length="120" mass="14326">MRAWVTSCVAQRNFVSAPPRSRQKLSYDPQFDVMRVQLSAFSSCKVLSFLFYALILNLFYQMIPFFGIYISCTWYCVDRLIHCTPLYGKLCFYNEDLLKWNILGLICKVWLYGFHWTYEI</sequence>
<keyword evidence="3" id="KW-1185">Reference proteome</keyword>
<keyword evidence="1" id="KW-0472">Membrane</keyword>
<dbReference type="EMBL" id="CAWYQH010000046">
    <property type="protein sequence ID" value="CAK8677246.1"/>
    <property type="molecule type" value="Genomic_DNA"/>
</dbReference>
<evidence type="ECO:0000313" key="3">
    <source>
        <dbReference type="Proteomes" id="UP001642483"/>
    </source>
</evidence>
<feature type="transmembrane region" description="Helical" evidence="1">
    <location>
        <begin position="49"/>
        <end position="77"/>
    </location>
</feature>
<reference evidence="2 3" key="1">
    <citation type="submission" date="2024-02" db="EMBL/GenBank/DDBJ databases">
        <authorList>
            <person name="Daric V."/>
            <person name="Darras S."/>
        </authorList>
    </citation>
    <scope>NUCLEOTIDE SEQUENCE [LARGE SCALE GENOMIC DNA]</scope>
</reference>